<protein>
    <recommendedName>
        <fullName evidence="14">sphinganine-1-phosphate aldolase</fullName>
        <ecNumber evidence="14">4.1.2.27</ecNumber>
    </recommendedName>
    <alternativeName>
        <fullName evidence="15">Sphingosine-1-phosphate aldolase</fullName>
    </alternativeName>
</protein>
<evidence type="ECO:0000313" key="20">
    <source>
        <dbReference type="Proteomes" id="UP000198341"/>
    </source>
</evidence>
<evidence type="ECO:0000256" key="13">
    <source>
        <dbReference type="ARBA" id="ARBA00038302"/>
    </source>
</evidence>
<dbReference type="PANTHER" id="PTHR42735:SF6">
    <property type="entry name" value="SPHINGOSINE-1-PHOSPHATE LYASE 1"/>
    <property type="match status" value="1"/>
</dbReference>
<feature type="modified residue" description="N6-(pyridoxal phosphate)lysine" evidence="16">
    <location>
        <position position="380"/>
    </location>
</feature>
<evidence type="ECO:0000256" key="4">
    <source>
        <dbReference type="ARBA" id="ARBA00004991"/>
    </source>
</evidence>
<evidence type="ECO:0000256" key="1">
    <source>
        <dbReference type="ARBA" id="ARBA00001933"/>
    </source>
</evidence>
<keyword evidence="10" id="KW-0443">Lipid metabolism</keyword>
<evidence type="ECO:0000313" key="19">
    <source>
        <dbReference type="EMBL" id="CCO19767.1"/>
    </source>
</evidence>
<evidence type="ECO:0000256" key="15">
    <source>
        <dbReference type="ARBA" id="ARBA00042568"/>
    </source>
</evidence>
<evidence type="ECO:0000256" key="5">
    <source>
        <dbReference type="ARBA" id="ARBA00022692"/>
    </source>
</evidence>
<feature type="transmembrane region" description="Helical" evidence="18">
    <location>
        <begin position="21"/>
        <end position="42"/>
    </location>
</feature>
<organism evidence="19 20">
    <name type="scientific">Bathycoccus prasinos</name>
    <dbReference type="NCBI Taxonomy" id="41875"/>
    <lineage>
        <taxon>Eukaryota</taxon>
        <taxon>Viridiplantae</taxon>
        <taxon>Chlorophyta</taxon>
        <taxon>Mamiellophyceae</taxon>
        <taxon>Mamiellales</taxon>
        <taxon>Bathycoccaceae</taxon>
        <taxon>Bathycoccus</taxon>
    </lineage>
</organism>
<gene>
    <name evidence="19" type="ordered locus">Bathy14g01500</name>
</gene>
<proteinExistence type="inferred from homology"/>
<comment type="pathway">
    <text evidence="4">Sphingolipid metabolism.</text>
</comment>
<accession>K8ENF8</accession>
<dbReference type="Gene3D" id="3.40.640.10">
    <property type="entry name" value="Type I PLP-dependent aspartate aminotransferase-like (Major domain)"/>
    <property type="match status" value="1"/>
</dbReference>
<dbReference type="PANTHER" id="PTHR42735">
    <property type="match status" value="1"/>
</dbReference>
<comment type="pathway">
    <text evidence="3">Lipid metabolism; sphingolipid metabolism.</text>
</comment>
<dbReference type="EC" id="4.1.2.27" evidence="14"/>
<evidence type="ECO:0000256" key="10">
    <source>
        <dbReference type="ARBA" id="ARBA00023098"/>
    </source>
</evidence>
<dbReference type="GO" id="GO:0030149">
    <property type="term" value="P:sphingolipid catabolic process"/>
    <property type="evidence" value="ECO:0007669"/>
    <property type="project" value="TreeGrafter"/>
</dbReference>
<dbReference type="Pfam" id="PF00282">
    <property type="entry name" value="Pyridoxal_deC"/>
    <property type="match status" value="1"/>
</dbReference>
<dbReference type="InterPro" id="IPR002129">
    <property type="entry name" value="PyrdxlP-dep_de-COase"/>
</dbReference>
<comment type="similarity">
    <text evidence="13">Belongs to the group II decarboxylase family. Sphingosine-1-phosphate lyase subfamily.</text>
</comment>
<dbReference type="Proteomes" id="UP000198341">
    <property type="component" value="Chromosome 14"/>
</dbReference>
<dbReference type="KEGG" id="bpg:Bathy14g01500"/>
<dbReference type="EMBL" id="FO082265">
    <property type="protein sequence ID" value="CCO19767.1"/>
    <property type="molecule type" value="Genomic_DNA"/>
</dbReference>
<dbReference type="InterPro" id="IPR015421">
    <property type="entry name" value="PyrdxlP-dep_Trfase_major"/>
</dbReference>
<dbReference type="GO" id="GO:0030170">
    <property type="term" value="F:pyridoxal phosphate binding"/>
    <property type="evidence" value="ECO:0007669"/>
    <property type="project" value="InterPro"/>
</dbReference>
<dbReference type="GeneID" id="19011849"/>
<feature type="transmembrane region" description="Helical" evidence="18">
    <location>
        <begin position="62"/>
        <end position="86"/>
    </location>
</feature>
<sequence length="580" mass="64284">MRKNTPQGKKGDWAVRNRKQLRSVFVQLNNSICNMLSLQWQLMEIIQLWHLSLQSYSLIDFLIFSGVFILFSSFVLHTSVQIANFLRHEKLKSTLFRCFRTMPFVAFFISKEKQKMLSQLRKDISSSRSCILKKNEELPKTGWPVARVLKEATALKEKDTVISVATNKMSGTVYIADSDHFEMCNIVYSQFAHANPLHSEAFPSVCRMEAEIVSMTAKLLGGGSPDKKNVCGAITSGGTESILTAIRVTRDYMQKRKKISFPEMIIAISAHAAVYKAAEYFKIQLIRVGVDKEGRMRVDEVKKKINKNTILIYTSAPSYPHGAIDPIAALSEIALAYDCCLHVDACLGGFVLPFLKAEISTIIFDFELAGVTSMSVDTHKYGCAQKGSSVVLYSSRELRKFQYTSVMDWTGGLYISPSQPGSRSGGLISQTWAALVHMGIDGYTTVAKEIYAAAVMLRTEINSIPGLQVIGEDINMIVAWKSNMNKINIYIVNDILQSKGWQLSVLQAPPALHLCITAANVSCVPRLVADLRLSVYEVLSLPEGIKGGKAPIYGMAGSVPDRGVVGDLLKDIQDILLSTY</sequence>
<keyword evidence="9 18" id="KW-1133">Transmembrane helix</keyword>
<dbReference type="GO" id="GO:0008117">
    <property type="term" value="F:sphinganine-1-phosphate aldolase activity"/>
    <property type="evidence" value="ECO:0007669"/>
    <property type="project" value="UniProtKB-EC"/>
</dbReference>
<dbReference type="Gene3D" id="6.10.140.2150">
    <property type="match status" value="1"/>
</dbReference>
<dbReference type="InterPro" id="IPR050477">
    <property type="entry name" value="GrpII_AminoAcid_Decarb"/>
</dbReference>
<dbReference type="OrthoDB" id="10254570at2759"/>
<evidence type="ECO:0000256" key="9">
    <source>
        <dbReference type="ARBA" id="ARBA00022989"/>
    </source>
</evidence>
<dbReference type="GO" id="GO:0005789">
    <property type="term" value="C:endoplasmic reticulum membrane"/>
    <property type="evidence" value="ECO:0007669"/>
    <property type="project" value="UniProtKB-SubCell"/>
</dbReference>
<keyword evidence="8" id="KW-0746">Sphingolipid metabolism</keyword>
<keyword evidence="5 18" id="KW-0812">Transmembrane</keyword>
<dbReference type="InterPro" id="IPR015422">
    <property type="entry name" value="PyrdxlP-dep_Trfase_small"/>
</dbReference>
<keyword evidence="11 18" id="KW-0472">Membrane</keyword>
<keyword evidence="6" id="KW-0256">Endoplasmic reticulum</keyword>
<evidence type="ECO:0000256" key="8">
    <source>
        <dbReference type="ARBA" id="ARBA00022919"/>
    </source>
</evidence>
<dbReference type="STRING" id="41875.K8ENF8"/>
<evidence type="ECO:0000256" key="6">
    <source>
        <dbReference type="ARBA" id="ARBA00022824"/>
    </source>
</evidence>
<evidence type="ECO:0000256" key="17">
    <source>
        <dbReference type="RuleBase" id="RU000382"/>
    </source>
</evidence>
<keyword evidence="12 17" id="KW-0456">Lyase</keyword>
<name>K8ENF8_9CHLO</name>
<evidence type="ECO:0000256" key="12">
    <source>
        <dbReference type="ARBA" id="ARBA00023239"/>
    </source>
</evidence>
<evidence type="ECO:0000256" key="11">
    <source>
        <dbReference type="ARBA" id="ARBA00023136"/>
    </source>
</evidence>
<evidence type="ECO:0000256" key="14">
    <source>
        <dbReference type="ARBA" id="ARBA00038965"/>
    </source>
</evidence>
<evidence type="ECO:0000256" key="16">
    <source>
        <dbReference type="PIRSR" id="PIRSR602129-50"/>
    </source>
</evidence>
<evidence type="ECO:0000256" key="7">
    <source>
        <dbReference type="ARBA" id="ARBA00022898"/>
    </source>
</evidence>
<dbReference type="eggNOG" id="KOG1383">
    <property type="taxonomic scope" value="Eukaryota"/>
</dbReference>
<evidence type="ECO:0000256" key="2">
    <source>
        <dbReference type="ARBA" id="ARBA00004389"/>
    </source>
</evidence>
<dbReference type="FunFam" id="3.40.640.10:FF:000020">
    <property type="entry name" value="sphingosine-1-phosphate lyase 1"/>
    <property type="match status" value="1"/>
</dbReference>
<comment type="subcellular location">
    <subcellularLocation>
        <location evidence="2">Endoplasmic reticulum membrane</location>
        <topology evidence="2">Single-pass membrane protein</topology>
    </subcellularLocation>
</comment>
<dbReference type="InterPro" id="IPR015424">
    <property type="entry name" value="PyrdxlP-dep_Trfase"/>
</dbReference>
<evidence type="ECO:0000256" key="18">
    <source>
        <dbReference type="SAM" id="Phobius"/>
    </source>
</evidence>
<dbReference type="GO" id="GO:0019752">
    <property type="term" value="P:carboxylic acid metabolic process"/>
    <property type="evidence" value="ECO:0007669"/>
    <property type="project" value="InterPro"/>
</dbReference>
<dbReference type="RefSeq" id="XP_007509310.1">
    <property type="nucleotide sequence ID" value="XM_007509248.1"/>
</dbReference>
<evidence type="ECO:0000256" key="3">
    <source>
        <dbReference type="ARBA" id="ARBA00004760"/>
    </source>
</evidence>
<dbReference type="SUPFAM" id="SSF53383">
    <property type="entry name" value="PLP-dependent transferases"/>
    <property type="match status" value="1"/>
</dbReference>
<reference evidence="19 20" key="1">
    <citation type="submission" date="2011-10" db="EMBL/GenBank/DDBJ databases">
        <authorList>
            <person name="Genoscope - CEA"/>
        </authorList>
    </citation>
    <scope>NUCLEOTIDE SEQUENCE [LARGE SCALE GENOMIC DNA]</scope>
    <source>
        <strain evidence="19 20">RCC 1105</strain>
    </source>
</reference>
<comment type="cofactor">
    <cofactor evidence="1 16 17">
        <name>pyridoxal 5'-phosphate</name>
        <dbReference type="ChEBI" id="CHEBI:597326"/>
    </cofactor>
</comment>
<dbReference type="FunFam" id="6.10.140.2150:FF:000001">
    <property type="entry name" value="Sphingosine-1-phosphate lyase 1"/>
    <property type="match status" value="1"/>
</dbReference>
<keyword evidence="7 16" id="KW-0663">Pyridoxal phosphate</keyword>
<dbReference type="Gene3D" id="3.90.1150.10">
    <property type="entry name" value="Aspartate Aminotransferase, domain 1"/>
    <property type="match status" value="1"/>
</dbReference>
<dbReference type="AlphaFoldDB" id="K8ENF8"/>
<keyword evidence="20" id="KW-1185">Reference proteome</keyword>